<keyword evidence="4 6" id="KW-1133">Transmembrane helix</keyword>
<comment type="similarity">
    <text evidence="2">Belongs to the RNase K family.</text>
</comment>
<evidence type="ECO:0000256" key="5">
    <source>
        <dbReference type="ARBA" id="ARBA00023136"/>
    </source>
</evidence>
<dbReference type="AlphaFoldDB" id="A0A6P4JQT9"/>
<feature type="transmembrane region" description="Helical" evidence="6">
    <location>
        <begin position="12"/>
        <end position="35"/>
    </location>
</feature>
<evidence type="ECO:0000313" key="8">
    <source>
        <dbReference type="RefSeq" id="XP_017037198.1"/>
    </source>
</evidence>
<name>A0A6P4JQT9_DROKI</name>
<protein>
    <submittedName>
        <fullName evidence="8">Ribonuclease kappa-B</fullName>
    </submittedName>
</protein>
<gene>
    <name evidence="8" type="primary">LOC108085200</name>
</gene>
<keyword evidence="3 6" id="KW-0812">Transmembrane</keyword>
<evidence type="ECO:0000256" key="1">
    <source>
        <dbReference type="ARBA" id="ARBA00004141"/>
    </source>
</evidence>
<feature type="transmembrane region" description="Helical" evidence="6">
    <location>
        <begin position="63"/>
        <end position="85"/>
    </location>
</feature>
<evidence type="ECO:0000256" key="4">
    <source>
        <dbReference type="ARBA" id="ARBA00022989"/>
    </source>
</evidence>
<dbReference type="PROSITE" id="PS51257">
    <property type="entry name" value="PROKAR_LIPOPROTEIN"/>
    <property type="match status" value="1"/>
</dbReference>
<dbReference type="PANTHER" id="PTHR31733">
    <property type="entry name" value="RIBONUCLEASE KAPPA"/>
    <property type="match status" value="1"/>
</dbReference>
<organism evidence="7 8">
    <name type="scientific">Drosophila kikkawai</name>
    <name type="common">Fruit fly</name>
    <dbReference type="NCBI Taxonomy" id="30033"/>
    <lineage>
        <taxon>Eukaryota</taxon>
        <taxon>Metazoa</taxon>
        <taxon>Ecdysozoa</taxon>
        <taxon>Arthropoda</taxon>
        <taxon>Hexapoda</taxon>
        <taxon>Insecta</taxon>
        <taxon>Pterygota</taxon>
        <taxon>Neoptera</taxon>
        <taxon>Endopterygota</taxon>
        <taxon>Diptera</taxon>
        <taxon>Brachycera</taxon>
        <taxon>Muscomorpha</taxon>
        <taxon>Ephydroidea</taxon>
        <taxon>Drosophilidae</taxon>
        <taxon>Drosophila</taxon>
        <taxon>Sophophora</taxon>
    </lineage>
</organism>
<dbReference type="RefSeq" id="XP_017037198.1">
    <property type="nucleotide sequence ID" value="XM_017181709.3"/>
</dbReference>
<proteinExistence type="inferred from homology"/>
<sequence>MACARRCSQFCLFMSTWAVLMLIILGACFSIHSLVLVGDLPLSGQFGSPDEFKESADEAYSKVAMRCYITGIVYLVFLVISAIVIHRDNKRRKRLYKKRKQQR</sequence>
<evidence type="ECO:0000256" key="6">
    <source>
        <dbReference type="SAM" id="Phobius"/>
    </source>
</evidence>
<accession>A0A6P4JQT9</accession>
<keyword evidence="5 6" id="KW-0472">Membrane</keyword>
<dbReference type="InterPro" id="IPR026770">
    <property type="entry name" value="RNase_K"/>
</dbReference>
<reference evidence="8" key="2">
    <citation type="submission" date="2025-08" db="UniProtKB">
        <authorList>
            <consortium name="RefSeq"/>
        </authorList>
    </citation>
    <scope>IDENTIFICATION</scope>
    <source>
        <strain evidence="8">14028-0561.14</strain>
        <tissue evidence="8">Whole fly</tissue>
    </source>
</reference>
<evidence type="ECO:0000256" key="2">
    <source>
        <dbReference type="ARBA" id="ARBA00008458"/>
    </source>
</evidence>
<reference evidence="7" key="1">
    <citation type="submission" date="2025-05" db="UniProtKB">
        <authorList>
            <consortium name="RefSeq"/>
        </authorList>
    </citation>
    <scope>NUCLEOTIDE SEQUENCE [LARGE SCALE GENOMIC DNA]</scope>
    <source>
        <strain evidence="7">14028-0561.14</strain>
    </source>
</reference>
<dbReference type="OMA" id="VSTRCFV"/>
<evidence type="ECO:0000313" key="7">
    <source>
        <dbReference type="Proteomes" id="UP001652661"/>
    </source>
</evidence>
<evidence type="ECO:0000256" key="3">
    <source>
        <dbReference type="ARBA" id="ARBA00022692"/>
    </source>
</evidence>
<dbReference type="GO" id="GO:0016020">
    <property type="term" value="C:membrane"/>
    <property type="evidence" value="ECO:0007669"/>
    <property type="project" value="UniProtKB-SubCell"/>
</dbReference>
<comment type="subcellular location">
    <subcellularLocation>
        <location evidence="1">Membrane</location>
        <topology evidence="1">Multi-pass membrane protein</topology>
    </subcellularLocation>
</comment>
<dbReference type="OrthoDB" id="67317at2759"/>
<dbReference type="GO" id="GO:0004521">
    <property type="term" value="F:RNA endonuclease activity"/>
    <property type="evidence" value="ECO:0007669"/>
    <property type="project" value="InterPro"/>
</dbReference>
<keyword evidence="7" id="KW-1185">Reference proteome</keyword>
<dbReference type="GeneID" id="108085200"/>
<dbReference type="Proteomes" id="UP001652661">
    <property type="component" value="Chromosome 2R"/>
</dbReference>